<feature type="region of interest" description="Disordered" evidence="1">
    <location>
        <begin position="212"/>
        <end position="234"/>
    </location>
</feature>
<keyword evidence="2" id="KW-0812">Transmembrane</keyword>
<evidence type="ECO:0008006" key="5">
    <source>
        <dbReference type="Google" id="ProtNLM"/>
    </source>
</evidence>
<reference evidence="3 4" key="1">
    <citation type="submission" date="2021-02" db="EMBL/GenBank/DDBJ databases">
        <title>Leishmania (Mundinia) enrietti genome sequencing and assembly.</title>
        <authorList>
            <person name="Almutairi H."/>
            <person name="Gatherer D."/>
        </authorList>
    </citation>
    <scope>NUCLEOTIDE SEQUENCE [LARGE SCALE GENOMIC DNA]</scope>
    <source>
        <strain evidence="3">CUR178</strain>
    </source>
</reference>
<protein>
    <recommendedName>
        <fullName evidence="5">Transmembrane protein</fullName>
    </recommendedName>
</protein>
<evidence type="ECO:0000256" key="2">
    <source>
        <dbReference type="SAM" id="Phobius"/>
    </source>
</evidence>
<accession>A0A836GYF8</accession>
<dbReference type="OrthoDB" id="262622at2759"/>
<evidence type="ECO:0000313" key="4">
    <source>
        <dbReference type="Proteomes" id="UP000674179"/>
    </source>
</evidence>
<evidence type="ECO:0000313" key="3">
    <source>
        <dbReference type="EMBL" id="KAG5483601.1"/>
    </source>
</evidence>
<dbReference type="KEGG" id="lenr:94175407"/>
<dbReference type="GeneID" id="94175407"/>
<comment type="caution">
    <text evidence="3">The sequence shown here is derived from an EMBL/GenBank/DDBJ whole genome shotgun (WGS) entry which is preliminary data.</text>
</comment>
<feature type="compositionally biased region" description="Polar residues" evidence="1">
    <location>
        <begin position="163"/>
        <end position="173"/>
    </location>
</feature>
<feature type="transmembrane region" description="Helical" evidence="2">
    <location>
        <begin position="92"/>
        <end position="116"/>
    </location>
</feature>
<feature type="transmembrane region" description="Helical" evidence="2">
    <location>
        <begin position="48"/>
        <end position="72"/>
    </location>
</feature>
<feature type="compositionally biased region" description="Polar residues" evidence="1">
    <location>
        <begin position="256"/>
        <end position="272"/>
    </location>
</feature>
<keyword evidence="4" id="KW-1185">Reference proteome</keyword>
<keyword evidence="2" id="KW-0472">Membrane</keyword>
<organism evidence="3 4">
    <name type="scientific">Leishmania enriettii</name>
    <dbReference type="NCBI Taxonomy" id="5663"/>
    <lineage>
        <taxon>Eukaryota</taxon>
        <taxon>Discoba</taxon>
        <taxon>Euglenozoa</taxon>
        <taxon>Kinetoplastea</taxon>
        <taxon>Metakinetoplastina</taxon>
        <taxon>Trypanosomatida</taxon>
        <taxon>Trypanosomatidae</taxon>
        <taxon>Leishmaniinae</taxon>
        <taxon>Leishmania</taxon>
    </lineage>
</organism>
<name>A0A836GYF8_LEIEN</name>
<dbReference type="AlphaFoldDB" id="A0A836GYF8"/>
<dbReference type="EMBL" id="JAFHKP010000012">
    <property type="protein sequence ID" value="KAG5483601.1"/>
    <property type="molecule type" value="Genomic_DNA"/>
</dbReference>
<keyword evidence="2" id="KW-1133">Transmembrane helix</keyword>
<proteinExistence type="predicted"/>
<dbReference type="Proteomes" id="UP000674179">
    <property type="component" value="Chromosome 12"/>
</dbReference>
<evidence type="ECO:0000256" key="1">
    <source>
        <dbReference type="SAM" id="MobiDB-lite"/>
    </source>
</evidence>
<dbReference type="RefSeq" id="XP_067694818.1">
    <property type="nucleotide sequence ID" value="XM_067839897.1"/>
</dbReference>
<sequence length="323" mass="35401">MPASRSTAPCDSSTSLEPTCESYGVDSRLLYNDIERLSKRCFDYAQRLIFWSRLLAVASMAAAGAAGVAVYYQQAQLYRVWRLRNPRKVQQLVQFATLSGGFSLCGVLFLISPIGLMRLHEKELQWTQQLDAMAVAALVEEQNFLTLAAWAHAAAVARRSKPAPSSCTVSSSPAVDATDTAERGTGEQGHIYEQQWVWKEVVLDPTQLWKAPRNRTASQRPAAPVDTAEAGPLSAGPADADTLVAQKRLASQLLTPSNNFASQPGRSVSDADSSAVLPTWRQQPRRVWGRTANPAELQRLKDECVAMWEGLVAEKTTIAQRLS</sequence>
<feature type="region of interest" description="Disordered" evidence="1">
    <location>
        <begin position="162"/>
        <end position="186"/>
    </location>
</feature>
<feature type="region of interest" description="Disordered" evidence="1">
    <location>
        <begin position="256"/>
        <end position="276"/>
    </location>
</feature>
<gene>
    <name evidence="3" type="ORF">CUR178_08268</name>
</gene>